<dbReference type="GO" id="GO:0008170">
    <property type="term" value="F:N-methyltransferase activity"/>
    <property type="evidence" value="ECO:0007669"/>
    <property type="project" value="InterPro"/>
</dbReference>
<gene>
    <name evidence="5" type="ORF">SAMN02746019_00015620</name>
</gene>
<evidence type="ECO:0000313" key="5">
    <source>
        <dbReference type="EMBL" id="SNB69442.1"/>
    </source>
</evidence>
<name>A0A212RB52_9CHLR</name>
<dbReference type="RefSeq" id="WP_320410129.1">
    <property type="nucleotide sequence ID" value="NZ_FYEK01000041.1"/>
</dbReference>
<evidence type="ECO:0000256" key="2">
    <source>
        <dbReference type="ARBA" id="ARBA00022679"/>
    </source>
</evidence>
<keyword evidence="2" id="KW-0808">Transferase</keyword>
<dbReference type="InterPro" id="IPR002941">
    <property type="entry name" value="DNA_methylase_N4/N6"/>
</dbReference>
<dbReference type="EMBL" id="FYEK01000041">
    <property type="protein sequence ID" value="SNB69442.1"/>
    <property type="molecule type" value="Genomic_DNA"/>
</dbReference>
<keyword evidence="6" id="KW-1185">Reference proteome</keyword>
<protein>
    <recommendedName>
        <fullName evidence="3">Methyltransferase</fullName>
        <ecNumber evidence="3">2.1.1.-</ecNumber>
    </recommendedName>
</protein>
<reference evidence="6" key="1">
    <citation type="submission" date="2017-06" db="EMBL/GenBank/DDBJ databases">
        <authorList>
            <person name="Varghese N."/>
            <person name="Submissions S."/>
        </authorList>
    </citation>
    <scope>NUCLEOTIDE SEQUENCE [LARGE SCALE GENOMIC DNA]</scope>
    <source>
        <strain evidence="6">JAD2</strain>
    </source>
</reference>
<dbReference type="PRINTS" id="PR00508">
    <property type="entry name" value="S21N4MTFRASE"/>
</dbReference>
<proteinExistence type="inferred from homology"/>
<comment type="similarity">
    <text evidence="3">Belongs to the N(4)/N(6)-methyltransferase family.</text>
</comment>
<evidence type="ECO:0000256" key="1">
    <source>
        <dbReference type="ARBA" id="ARBA00022603"/>
    </source>
</evidence>
<dbReference type="Proteomes" id="UP000197025">
    <property type="component" value="Unassembled WGS sequence"/>
</dbReference>
<dbReference type="GO" id="GO:0003677">
    <property type="term" value="F:DNA binding"/>
    <property type="evidence" value="ECO:0007669"/>
    <property type="project" value="InterPro"/>
</dbReference>
<dbReference type="InParanoid" id="A0A212RB52"/>
<dbReference type="EC" id="2.1.1.-" evidence="3"/>
<dbReference type="InterPro" id="IPR029063">
    <property type="entry name" value="SAM-dependent_MTases_sf"/>
</dbReference>
<dbReference type="Pfam" id="PF01555">
    <property type="entry name" value="N6_N4_Mtase"/>
    <property type="match status" value="1"/>
</dbReference>
<dbReference type="AlphaFoldDB" id="A0A212RB52"/>
<dbReference type="CDD" id="cd02440">
    <property type="entry name" value="AdoMet_MTases"/>
    <property type="match status" value="1"/>
</dbReference>
<evidence type="ECO:0000256" key="3">
    <source>
        <dbReference type="RuleBase" id="RU362026"/>
    </source>
</evidence>
<sequence length="271" mass="31575">MTARAAIHDLDLDRWEEYEDILTDSLWLLGPRANHGMHTPEYWGNFVPQIPYQAMRRFTRRGDLVLDPFMGLGTTLIEAKRLGRHAIGVELVPGVAKRARQLVRRESNPYGVQTEILMGDSADPATAERVREVMARWGFSGAQLLILHPPYHDIIRFSEDPRDLSNAPTEEAFYAAFERVVANFAPLLEPGRFLVLVIGDKYARGEWIPLGFRTMERVLRHGFRLKSICVKDIQENRGKRGQHHLWRYRALKGRFYIFKHEYVMFFERRGR</sequence>
<keyword evidence="1 5" id="KW-0489">Methyltransferase</keyword>
<organism evidence="5 6">
    <name type="scientific">Thermoflexus hugenholtzii JAD2</name>
    <dbReference type="NCBI Taxonomy" id="877466"/>
    <lineage>
        <taxon>Bacteria</taxon>
        <taxon>Bacillati</taxon>
        <taxon>Chloroflexota</taxon>
        <taxon>Thermoflexia</taxon>
        <taxon>Thermoflexales</taxon>
        <taxon>Thermoflexaceae</taxon>
        <taxon>Thermoflexus</taxon>
    </lineage>
</organism>
<evidence type="ECO:0000313" key="6">
    <source>
        <dbReference type="Proteomes" id="UP000197025"/>
    </source>
</evidence>
<evidence type="ECO:0000259" key="4">
    <source>
        <dbReference type="Pfam" id="PF01555"/>
    </source>
</evidence>
<accession>A0A212RB52</accession>
<feature type="domain" description="DNA methylase N-4/N-6" evidence="4">
    <location>
        <begin position="49"/>
        <end position="94"/>
    </location>
</feature>
<dbReference type="SUPFAM" id="SSF53335">
    <property type="entry name" value="S-adenosyl-L-methionine-dependent methyltransferases"/>
    <property type="match status" value="2"/>
</dbReference>
<dbReference type="InterPro" id="IPR001091">
    <property type="entry name" value="RM_Methyltransferase"/>
</dbReference>
<dbReference type="Gene3D" id="3.40.50.150">
    <property type="entry name" value="Vaccinia Virus protein VP39"/>
    <property type="match status" value="2"/>
</dbReference>
<dbReference type="GO" id="GO:0032259">
    <property type="term" value="P:methylation"/>
    <property type="evidence" value="ECO:0007669"/>
    <property type="project" value="UniProtKB-KW"/>
</dbReference>